<evidence type="ECO:0000259" key="6">
    <source>
        <dbReference type="PROSITE" id="PS50066"/>
    </source>
</evidence>
<keyword evidence="4" id="KW-0804">Transcription</keyword>
<feature type="domain" description="MADS-box" evidence="6">
    <location>
        <begin position="1"/>
        <end position="55"/>
    </location>
</feature>
<accession>A0ABM1H015</accession>
<evidence type="ECO:0000256" key="5">
    <source>
        <dbReference type="ARBA" id="ARBA00023242"/>
    </source>
</evidence>
<dbReference type="GeneID" id="107022291"/>
<keyword evidence="5" id="KW-0539">Nucleus</keyword>
<protein>
    <submittedName>
        <fullName evidence="8">Agamous-like MADS-box protein AGL66</fullName>
    </submittedName>
</protein>
<gene>
    <name evidence="8" type="primary">LOC107022291</name>
</gene>
<reference evidence="7" key="1">
    <citation type="journal article" date="2014" name="Nat. Genet.">
        <title>The genome of the stress-tolerant wild tomato species Solanum pennellii.</title>
        <authorList>
            <person name="Bolger A."/>
            <person name="Scossa F."/>
            <person name="Bolger M.E."/>
            <person name="Lanz C."/>
            <person name="Maumus F."/>
            <person name="Tohge T."/>
            <person name="Quesneville H."/>
            <person name="Alseekh S."/>
            <person name="Sorensen I."/>
            <person name="Lichtenstein G."/>
            <person name="Fich E.A."/>
            <person name="Conte M."/>
            <person name="Keller H."/>
            <person name="Schneeberger K."/>
            <person name="Schwacke R."/>
            <person name="Ofner I."/>
            <person name="Vrebalov J."/>
            <person name="Xu Y."/>
            <person name="Osorio S."/>
            <person name="Aflitos S.A."/>
            <person name="Schijlen E."/>
            <person name="Jimenez-Gomez J.M."/>
            <person name="Ryngajllo M."/>
            <person name="Kimura S."/>
            <person name="Kumar R."/>
            <person name="Koenig D."/>
            <person name="Headland L.R."/>
            <person name="Maloof J.N."/>
            <person name="Sinha N."/>
            <person name="van Ham R.C."/>
            <person name="Lankhorst R.K."/>
            <person name="Mao L."/>
            <person name="Vogel A."/>
            <person name="Arsova B."/>
            <person name="Panstruga R."/>
            <person name="Fei Z."/>
            <person name="Rose J.K."/>
            <person name="Zamir D."/>
            <person name="Carrari F."/>
            <person name="Giovannoni J.J."/>
            <person name="Weigel D."/>
            <person name="Usadel B."/>
            <person name="Fernie A.R."/>
        </authorList>
    </citation>
    <scope>NUCLEOTIDE SEQUENCE [LARGE SCALE GENOMIC DNA]</scope>
    <source>
        <strain evidence="7">cv. LA0716</strain>
    </source>
</reference>
<dbReference type="Pfam" id="PF00319">
    <property type="entry name" value="SRF-TF"/>
    <property type="match status" value="1"/>
</dbReference>
<sequence length="168" mass="19216">MMKKTEDPVSRQQFYSKCKDSIVKKSNELGALCDTNIALLMVSPNGEMTSYSSGKSFEDIMIKEMNQPDELNRRSTPNPDEEAHKEKLTELQKILSEAKEKRSSYEPQVENINTLEEADAYKEYLLGAMGRVQQSKEPVGDGRFDETSWITLESQKHIFYNASTFNKT</sequence>
<dbReference type="InterPro" id="IPR036879">
    <property type="entry name" value="TF_MADSbox_sf"/>
</dbReference>
<evidence type="ECO:0000256" key="4">
    <source>
        <dbReference type="ARBA" id="ARBA00023163"/>
    </source>
</evidence>
<evidence type="ECO:0000256" key="1">
    <source>
        <dbReference type="ARBA" id="ARBA00004123"/>
    </source>
</evidence>
<keyword evidence="3" id="KW-0238">DNA-binding</keyword>
<dbReference type="Proteomes" id="UP000694930">
    <property type="component" value="Chromosome 6"/>
</dbReference>
<comment type="subcellular location">
    <subcellularLocation>
        <location evidence="1">Nucleus</location>
    </subcellularLocation>
</comment>
<organism evidence="7 8">
    <name type="scientific">Solanum pennellii</name>
    <name type="common">Tomato</name>
    <name type="synonym">Lycopersicon pennellii</name>
    <dbReference type="NCBI Taxonomy" id="28526"/>
    <lineage>
        <taxon>Eukaryota</taxon>
        <taxon>Viridiplantae</taxon>
        <taxon>Streptophyta</taxon>
        <taxon>Embryophyta</taxon>
        <taxon>Tracheophyta</taxon>
        <taxon>Spermatophyta</taxon>
        <taxon>Magnoliopsida</taxon>
        <taxon>eudicotyledons</taxon>
        <taxon>Gunneridae</taxon>
        <taxon>Pentapetalae</taxon>
        <taxon>asterids</taxon>
        <taxon>lamiids</taxon>
        <taxon>Solanales</taxon>
        <taxon>Solanaceae</taxon>
        <taxon>Solanoideae</taxon>
        <taxon>Solaneae</taxon>
        <taxon>Solanum</taxon>
        <taxon>Solanum subgen. Lycopersicon</taxon>
    </lineage>
</organism>
<dbReference type="SUPFAM" id="SSF55455">
    <property type="entry name" value="SRF-like"/>
    <property type="match status" value="1"/>
</dbReference>
<evidence type="ECO:0000313" key="7">
    <source>
        <dbReference type="Proteomes" id="UP000694930"/>
    </source>
</evidence>
<name>A0ABM1H015_SOLPN</name>
<dbReference type="SMART" id="SM00432">
    <property type="entry name" value="MADS"/>
    <property type="match status" value="1"/>
</dbReference>
<proteinExistence type="predicted"/>
<dbReference type="InterPro" id="IPR002100">
    <property type="entry name" value="TF_MADSbox"/>
</dbReference>
<evidence type="ECO:0000256" key="3">
    <source>
        <dbReference type="ARBA" id="ARBA00023125"/>
    </source>
</evidence>
<dbReference type="PANTHER" id="PTHR48019">
    <property type="entry name" value="SERUM RESPONSE FACTOR HOMOLOG"/>
    <property type="match status" value="1"/>
</dbReference>
<evidence type="ECO:0000313" key="8">
    <source>
        <dbReference type="RefSeq" id="XP_015078431.1"/>
    </source>
</evidence>
<reference evidence="8" key="2">
    <citation type="submission" date="2025-08" db="UniProtKB">
        <authorList>
            <consortium name="RefSeq"/>
        </authorList>
    </citation>
    <scope>IDENTIFICATION</scope>
</reference>
<keyword evidence="2" id="KW-0805">Transcription regulation</keyword>
<keyword evidence="7" id="KW-1185">Reference proteome</keyword>
<dbReference type="Gene3D" id="3.40.1810.10">
    <property type="entry name" value="Transcription factor, MADS-box"/>
    <property type="match status" value="1"/>
</dbReference>
<dbReference type="RefSeq" id="XP_015078431.1">
    <property type="nucleotide sequence ID" value="XM_015222945.1"/>
</dbReference>
<dbReference type="InterPro" id="IPR050142">
    <property type="entry name" value="MADS-box/MEF2_TF"/>
</dbReference>
<evidence type="ECO:0000256" key="2">
    <source>
        <dbReference type="ARBA" id="ARBA00023015"/>
    </source>
</evidence>
<dbReference type="PRINTS" id="PR00404">
    <property type="entry name" value="MADSDOMAIN"/>
</dbReference>
<dbReference type="PROSITE" id="PS50066">
    <property type="entry name" value="MADS_BOX_2"/>
    <property type="match status" value="1"/>
</dbReference>